<accession>A0ABV5XQK5</accession>
<keyword evidence="2" id="KW-0238">DNA-binding</keyword>
<keyword evidence="3" id="KW-0804">Transcription</keyword>
<protein>
    <submittedName>
        <fullName evidence="5">LuxR C-terminal-related transcriptional regulator</fullName>
    </submittedName>
</protein>
<dbReference type="CDD" id="cd06170">
    <property type="entry name" value="LuxR_C_like"/>
    <property type="match status" value="1"/>
</dbReference>
<dbReference type="SUPFAM" id="SSF46894">
    <property type="entry name" value="C-terminal effector domain of the bipartite response regulators"/>
    <property type="match status" value="1"/>
</dbReference>
<dbReference type="InterPro" id="IPR016032">
    <property type="entry name" value="Sig_transdc_resp-reg_C-effctor"/>
</dbReference>
<dbReference type="SMART" id="SM00421">
    <property type="entry name" value="HTH_LUXR"/>
    <property type="match status" value="1"/>
</dbReference>
<evidence type="ECO:0000256" key="1">
    <source>
        <dbReference type="ARBA" id="ARBA00023015"/>
    </source>
</evidence>
<gene>
    <name evidence="5" type="ORF">ACFFQ6_34180</name>
</gene>
<dbReference type="Proteomes" id="UP001589587">
    <property type="component" value="Unassembled WGS sequence"/>
</dbReference>
<evidence type="ECO:0000259" key="4">
    <source>
        <dbReference type="PROSITE" id="PS50043"/>
    </source>
</evidence>
<keyword evidence="1" id="KW-0805">Transcription regulation</keyword>
<dbReference type="PANTHER" id="PTHR44688:SF16">
    <property type="entry name" value="DNA-BINDING TRANSCRIPTIONAL ACTIVATOR DEVR_DOSR"/>
    <property type="match status" value="1"/>
</dbReference>
<feature type="domain" description="HTH luxR-type" evidence="4">
    <location>
        <begin position="830"/>
        <end position="895"/>
    </location>
</feature>
<sequence length="897" mass="98059">MDRDNPPKLFNYCGARKQKGSALMFGMDGHDWAAIPERRTLATSIPRQALFSKLDRRAALTIVRAPNGHGKSSLIASWLRAHLASERILVWVSAPQPSSTLEDFWAIVLDRIHAAGIALPDIDDLADPFTAVAKSLNALSRPVLLVLIRPDLTAEPELDDQLIELLTLCHNLDLVVTLSGFGMFSEPYLLDTDHEVISASELLFTTADTAHVLEQAGVQPTDGDSEQITSLTGGLPVLVRVAVPAVRVSGTGTGNRGQMIEKNIARAIDDYVNNSVLTTAEHVKQLEFLLATAFARSITVDIAAMLFESQRPDAAETVHQIRARLAILETSGLVSRVETEAEETWELPPAIRRSILARHTRAGIDPAQRLSFLAHNRLDNGHHASALDYAVEAKNWTLAVDIVEQHWVTMIVHNLDSVRSALQRIPMEAADKHSAVEAGRALFTMHPSERSAVVDLLPESPTELWELGSEAGAKDALSIACVQSIMLRMAGEYGLAAETTRRLSHLSRSALENNPEAVSAQLPLMRLQWAINFQLSGRLTESTIKARMAYHGALSHGVDFIARNSAGSAALNWALAGEPRQAAYWFELEQKHPDPGGWLEPVVKIAGLTARVLEALDTLDFDDARGTLTELGLPSDTEELWAFVIYAHCQFALTSGDRTSALLLLHNAIEAHSMQYTASSFALPLLQSAEIDLLLALGEGNKAAALAKEIIDPATNPWTLTSVARLRHRIGQNEAAVALCHQFDWSGESYPRAQMESLLVQAVAHSELGEPRLAAQEWSRACSIADQTGLLRSFATIASADVEKLESMAKTNSPALAEFAKKRPAESFPEIVRIVELTEREQKVLSLLALGMGSAAMADKLYVSVNTVKTQLRTLYKKLDAHNRNEAITKARQLRLL</sequence>
<evidence type="ECO:0000256" key="3">
    <source>
        <dbReference type="ARBA" id="ARBA00023163"/>
    </source>
</evidence>
<dbReference type="Pfam" id="PF00196">
    <property type="entry name" value="GerE"/>
    <property type="match status" value="1"/>
</dbReference>
<dbReference type="PROSITE" id="PS50043">
    <property type="entry name" value="HTH_LUXR_2"/>
    <property type="match status" value="1"/>
</dbReference>
<evidence type="ECO:0000313" key="6">
    <source>
        <dbReference type="Proteomes" id="UP001589587"/>
    </source>
</evidence>
<comment type="caution">
    <text evidence="5">The sequence shown here is derived from an EMBL/GenBank/DDBJ whole genome shotgun (WGS) entry which is preliminary data.</text>
</comment>
<dbReference type="PANTHER" id="PTHR44688">
    <property type="entry name" value="DNA-BINDING TRANSCRIPTIONAL ACTIVATOR DEVR_DOSR"/>
    <property type="match status" value="1"/>
</dbReference>
<dbReference type="RefSeq" id="WP_378376993.1">
    <property type="nucleotide sequence ID" value="NZ_JBHMAS010000096.1"/>
</dbReference>
<dbReference type="InterPro" id="IPR000792">
    <property type="entry name" value="Tscrpt_reg_LuxR_C"/>
</dbReference>
<proteinExistence type="predicted"/>
<dbReference type="PRINTS" id="PR00038">
    <property type="entry name" value="HTHLUXR"/>
</dbReference>
<evidence type="ECO:0000313" key="5">
    <source>
        <dbReference type="EMBL" id="MFB9784754.1"/>
    </source>
</evidence>
<reference evidence="5 6" key="1">
    <citation type="submission" date="2024-09" db="EMBL/GenBank/DDBJ databases">
        <authorList>
            <person name="Sun Q."/>
            <person name="Mori K."/>
        </authorList>
    </citation>
    <scope>NUCLEOTIDE SEQUENCE [LARGE SCALE GENOMIC DNA]</scope>
    <source>
        <strain evidence="5 6">JCM 11411</strain>
    </source>
</reference>
<dbReference type="Gene3D" id="1.10.10.10">
    <property type="entry name" value="Winged helix-like DNA-binding domain superfamily/Winged helix DNA-binding domain"/>
    <property type="match status" value="1"/>
</dbReference>
<dbReference type="EMBL" id="JBHMAS010000096">
    <property type="protein sequence ID" value="MFB9784754.1"/>
    <property type="molecule type" value="Genomic_DNA"/>
</dbReference>
<dbReference type="InterPro" id="IPR036388">
    <property type="entry name" value="WH-like_DNA-bd_sf"/>
</dbReference>
<keyword evidence="6" id="KW-1185">Reference proteome</keyword>
<organism evidence="5 6">
    <name type="scientific">Rhodococcus baikonurensis</name>
    <dbReference type="NCBI Taxonomy" id="172041"/>
    <lineage>
        <taxon>Bacteria</taxon>
        <taxon>Bacillati</taxon>
        <taxon>Actinomycetota</taxon>
        <taxon>Actinomycetes</taxon>
        <taxon>Mycobacteriales</taxon>
        <taxon>Nocardiaceae</taxon>
        <taxon>Rhodococcus</taxon>
        <taxon>Rhodococcus erythropolis group</taxon>
    </lineage>
</organism>
<evidence type="ECO:0000256" key="2">
    <source>
        <dbReference type="ARBA" id="ARBA00023125"/>
    </source>
</evidence>
<name>A0ABV5XQK5_9NOCA</name>